<evidence type="ECO:0000313" key="1">
    <source>
        <dbReference type="EMBL" id="KAK7017797.1"/>
    </source>
</evidence>
<protein>
    <submittedName>
        <fullName evidence="1">Uncharacterized protein</fullName>
    </submittedName>
</protein>
<accession>A0AAW0AWQ4</accession>
<comment type="caution">
    <text evidence="1">The sequence shown here is derived from an EMBL/GenBank/DDBJ whole genome shotgun (WGS) entry which is preliminary data.</text>
</comment>
<dbReference type="AlphaFoldDB" id="A0AAW0AWQ4"/>
<dbReference type="Proteomes" id="UP001362999">
    <property type="component" value="Unassembled WGS sequence"/>
</dbReference>
<gene>
    <name evidence="1" type="ORF">R3P38DRAFT_2784753</name>
</gene>
<dbReference type="EMBL" id="JAWWNJ010000047">
    <property type="protein sequence ID" value="KAK7017797.1"/>
    <property type="molecule type" value="Genomic_DNA"/>
</dbReference>
<proteinExistence type="predicted"/>
<evidence type="ECO:0000313" key="2">
    <source>
        <dbReference type="Proteomes" id="UP001362999"/>
    </source>
</evidence>
<organism evidence="1 2">
    <name type="scientific">Favolaschia claudopus</name>
    <dbReference type="NCBI Taxonomy" id="2862362"/>
    <lineage>
        <taxon>Eukaryota</taxon>
        <taxon>Fungi</taxon>
        <taxon>Dikarya</taxon>
        <taxon>Basidiomycota</taxon>
        <taxon>Agaricomycotina</taxon>
        <taxon>Agaricomycetes</taxon>
        <taxon>Agaricomycetidae</taxon>
        <taxon>Agaricales</taxon>
        <taxon>Marasmiineae</taxon>
        <taxon>Mycenaceae</taxon>
        <taxon>Favolaschia</taxon>
    </lineage>
</organism>
<reference evidence="1 2" key="1">
    <citation type="journal article" date="2024" name="J Genomics">
        <title>Draft genome sequencing and assembly of Favolaschia claudopus CIRM-BRFM 2984 isolated from oak limbs.</title>
        <authorList>
            <person name="Navarro D."/>
            <person name="Drula E."/>
            <person name="Chaduli D."/>
            <person name="Cazenave R."/>
            <person name="Ahrendt S."/>
            <person name="Wang J."/>
            <person name="Lipzen A."/>
            <person name="Daum C."/>
            <person name="Barry K."/>
            <person name="Grigoriev I.V."/>
            <person name="Favel A."/>
            <person name="Rosso M.N."/>
            <person name="Martin F."/>
        </authorList>
    </citation>
    <scope>NUCLEOTIDE SEQUENCE [LARGE SCALE GENOMIC DNA]</scope>
    <source>
        <strain evidence="1 2">CIRM-BRFM 2984</strain>
    </source>
</reference>
<name>A0AAW0AWQ4_9AGAR</name>
<keyword evidence="2" id="KW-1185">Reference proteome</keyword>
<sequence>MHSAIFVTAKFKCLLQRLLERRRRLICIRCARLLAGAKRRLILYNQEDEEIFGEFLQVEQREFPLKSEIIGPMIGLGGHTNPSKSMLGRENATNQSHRLQWHASNVHNVFELTDYLINFLTNIDPPSPQYAENPNLMTFCERLFGQAVTEATRARLRGEAMGVLRNVSLRFPMRGLLLDLYNFLNPDQILMINPQYSLPAVSAVTSHGPNSPAAQPDLTIITGSSGFILDSGYRGQIRKGGNTHRISNARVAVVAFGKPQEDGSEDKYATNRINFGCQWAPDNSPSRKITRMANPLYQ</sequence>